<proteinExistence type="predicted"/>
<organism evidence="1 2">
    <name type="scientific">Tropicimonas omnivorans</name>
    <dbReference type="NCBI Taxonomy" id="3075590"/>
    <lineage>
        <taxon>Bacteria</taxon>
        <taxon>Pseudomonadati</taxon>
        <taxon>Pseudomonadota</taxon>
        <taxon>Alphaproteobacteria</taxon>
        <taxon>Rhodobacterales</taxon>
        <taxon>Roseobacteraceae</taxon>
        <taxon>Tropicimonas</taxon>
    </lineage>
</organism>
<dbReference type="Proteomes" id="UP001265259">
    <property type="component" value="Unassembled WGS sequence"/>
</dbReference>
<accession>A0ABU3DBX9</accession>
<name>A0ABU3DBX9_9RHOB</name>
<evidence type="ECO:0000313" key="2">
    <source>
        <dbReference type="Proteomes" id="UP001265259"/>
    </source>
</evidence>
<gene>
    <name evidence="1" type="ORF">RM543_00875</name>
</gene>
<evidence type="ECO:0000313" key="1">
    <source>
        <dbReference type="EMBL" id="MDT0681220.1"/>
    </source>
</evidence>
<keyword evidence="2" id="KW-1185">Reference proteome</keyword>
<dbReference type="PROSITE" id="PS51257">
    <property type="entry name" value="PROKAR_LIPOPROTEIN"/>
    <property type="match status" value="1"/>
</dbReference>
<comment type="caution">
    <text evidence="1">The sequence shown here is derived from an EMBL/GenBank/DDBJ whole genome shotgun (WGS) entry which is preliminary data.</text>
</comment>
<reference evidence="1 2" key="1">
    <citation type="submission" date="2023-09" db="EMBL/GenBank/DDBJ databases">
        <authorList>
            <person name="Rey-Velasco X."/>
        </authorList>
    </citation>
    <scope>NUCLEOTIDE SEQUENCE [LARGE SCALE GENOMIC DNA]</scope>
    <source>
        <strain evidence="1 2">F158</strain>
    </source>
</reference>
<dbReference type="EMBL" id="JAVRHL010000001">
    <property type="protein sequence ID" value="MDT0681220.1"/>
    <property type="molecule type" value="Genomic_DNA"/>
</dbReference>
<protein>
    <submittedName>
        <fullName evidence="1">Uncharacterized protein</fullName>
    </submittedName>
</protein>
<sequence length="136" mass="14757">MVRIMRTALALLPLALVVACTDPREACLSNAVEELSTVDALILETEQALERGYRTYPTNTGRASVGYCIGNRSGGTVAIGLSLCNDVRPQIVDKPVAIDRVEEQRKLEDLRQTRARLALRSEAEASACRARFPAAG</sequence>
<dbReference type="RefSeq" id="WP_311688733.1">
    <property type="nucleotide sequence ID" value="NZ_JAVRHL010000001.1"/>
</dbReference>